<keyword evidence="3" id="KW-1185">Reference proteome</keyword>
<dbReference type="Proteomes" id="UP001597493">
    <property type="component" value="Unassembled WGS sequence"/>
</dbReference>
<name>A0ABW5QVH5_9BACL</name>
<sequence length="135" mass="14480">MPTDTKALLFNFADSKSAAIACDTLQELGYDPVLHEGNRVHIHLNGDDLTSALEIAQANGGVLAEQSNLSESLVVNTAYALDGLSIPAHIVNEDWLAEEENEAAGLRNRDEDADTDGEFLPDAGDYGYFSGDVKI</sequence>
<accession>A0ABW5QVH5</accession>
<proteinExistence type="predicted"/>
<evidence type="ECO:0008006" key="4">
    <source>
        <dbReference type="Google" id="ProtNLM"/>
    </source>
</evidence>
<dbReference type="RefSeq" id="WP_379271890.1">
    <property type="nucleotide sequence ID" value="NZ_JBHUGT010000033.1"/>
</dbReference>
<gene>
    <name evidence="2" type="ORF">ACFSW5_09415</name>
</gene>
<feature type="region of interest" description="Disordered" evidence="1">
    <location>
        <begin position="101"/>
        <end position="121"/>
    </location>
</feature>
<evidence type="ECO:0000256" key="1">
    <source>
        <dbReference type="SAM" id="MobiDB-lite"/>
    </source>
</evidence>
<organism evidence="2 3">
    <name type="scientific">Paenibacillus thailandensis</name>
    <dbReference type="NCBI Taxonomy" id="393250"/>
    <lineage>
        <taxon>Bacteria</taxon>
        <taxon>Bacillati</taxon>
        <taxon>Bacillota</taxon>
        <taxon>Bacilli</taxon>
        <taxon>Bacillales</taxon>
        <taxon>Paenibacillaceae</taxon>
        <taxon>Paenibacillus</taxon>
    </lineage>
</organism>
<evidence type="ECO:0000313" key="3">
    <source>
        <dbReference type="Proteomes" id="UP001597493"/>
    </source>
</evidence>
<evidence type="ECO:0000313" key="2">
    <source>
        <dbReference type="EMBL" id="MFD2660478.1"/>
    </source>
</evidence>
<comment type="caution">
    <text evidence="2">The sequence shown here is derived from an EMBL/GenBank/DDBJ whole genome shotgun (WGS) entry which is preliminary data.</text>
</comment>
<protein>
    <recommendedName>
        <fullName evidence="4">DNA/RNA helicase</fullName>
    </recommendedName>
</protein>
<reference evidence="3" key="1">
    <citation type="journal article" date="2019" name="Int. J. Syst. Evol. Microbiol.">
        <title>The Global Catalogue of Microorganisms (GCM) 10K type strain sequencing project: providing services to taxonomists for standard genome sequencing and annotation.</title>
        <authorList>
            <consortium name="The Broad Institute Genomics Platform"/>
            <consortium name="The Broad Institute Genome Sequencing Center for Infectious Disease"/>
            <person name="Wu L."/>
            <person name="Ma J."/>
        </authorList>
    </citation>
    <scope>NUCLEOTIDE SEQUENCE [LARGE SCALE GENOMIC DNA]</scope>
    <source>
        <strain evidence="3">TISTR 1827</strain>
    </source>
</reference>
<dbReference type="EMBL" id="JBHUMY010000008">
    <property type="protein sequence ID" value="MFD2660478.1"/>
    <property type="molecule type" value="Genomic_DNA"/>
</dbReference>